<evidence type="ECO:0000313" key="2">
    <source>
        <dbReference type="EMBL" id="KXS08833.1"/>
    </source>
</evidence>
<gene>
    <name evidence="2" type="ORF">M427DRAFT_292213</name>
</gene>
<proteinExistence type="predicted"/>
<dbReference type="SUPFAM" id="SSF55729">
    <property type="entry name" value="Acyl-CoA N-acyltransferases (Nat)"/>
    <property type="match status" value="1"/>
</dbReference>
<keyword evidence="3" id="KW-1185">Reference proteome</keyword>
<dbReference type="CDD" id="cd04301">
    <property type="entry name" value="NAT_SF"/>
    <property type="match status" value="1"/>
</dbReference>
<reference evidence="2 3" key="1">
    <citation type="journal article" date="2015" name="Genome Biol. Evol.">
        <title>Phylogenomic analyses indicate that early fungi evolved digesting cell walls of algal ancestors of land plants.</title>
        <authorList>
            <person name="Chang Y."/>
            <person name="Wang S."/>
            <person name="Sekimoto S."/>
            <person name="Aerts A.L."/>
            <person name="Choi C."/>
            <person name="Clum A."/>
            <person name="LaButti K.M."/>
            <person name="Lindquist E.A."/>
            <person name="Yee Ngan C."/>
            <person name="Ohm R.A."/>
            <person name="Salamov A.A."/>
            <person name="Grigoriev I.V."/>
            <person name="Spatafora J.W."/>
            <person name="Berbee M.L."/>
        </authorList>
    </citation>
    <scope>NUCLEOTIDE SEQUENCE [LARGE SCALE GENOMIC DNA]</scope>
    <source>
        <strain evidence="2 3">JEL478</strain>
    </source>
</reference>
<dbReference type="EMBL" id="KQ965953">
    <property type="protein sequence ID" value="KXS08833.1"/>
    <property type="molecule type" value="Genomic_DNA"/>
</dbReference>
<keyword evidence="2" id="KW-0808">Transferase</keyword>
<keyword evidence="2" id="KW-0012">Acyltransferase</keyword>
<dbReference type="AlphaFoldDB" id="A0A138ZXH1"/>
<dbReference type="InterPro" id="IPR000182">
    <property type="entry name" value="GNAT_dom"/>
</dbReference>
<feature type="domain" description="N-acetyltransferase" evidence="1">
    <location>
        <begin position="1"/>
        <end position="165"/>
    </location>
</feature>
<accession>A0A138ZXH1</accession>
<dbReference type="Pfam" id="PF13508">
    <property type="entry name" value="Acetyltransf_7"/>
    <property type="match status" value="1"/>
</dbReference>
<evidence type="ECO:0000259" key="1">
    <source>
        <dbReference type="PROSITE" id="PS51186"/>
    </source>
</evidence>
<dbReference type="OrthoDB" id="329272at2759"/>
<evidence type="ECO:0000313" key="3">
    <source>
        <dbReference type="Proteomes" id="UP000070544"/>
    </source>
</evidence>
<dbReference type="Gene3D" id="3.40.630.30">
    <property type="match status" value="1"/>
</dbReference>
<dbReference type="GO" id="GO:0016747">
    <property type="term" value="F:acyltransferase activity, transferring groups other than amino-acyl groups"/>
    <property type="evidence" value="ECO:0007669"/>
    <property type="project" value="InterPro"/>
</dbReference>
<sequence>MIRPTLPSDEDTLVSLGVSTGLFTEKEADALLRDTLKQLHAGSLPEGHVTYVYTESNVAPPMGWIYLAPEATDETSKPGRLWDLWWIGVAPARQGRGIGGKLLHFAEEVASKGGGVGLRIETSASEKLGTTRKFYTSKGYAEIARVKDAYGEGEDKIVFLTKFAERKGDHK</sequence>
<dbReference type="InterPro" id="IPR016181">
    <property type="entry name" value="Acyl_CoA_acyltransferase"/>
</dbReference>
<dbReference type="PROSITE" id="PS51186">
    <property type="entry name" value="GNAT"/>
    <property type="match status" value="1"/>
</dbReference>
<organism evidence="2 3">
    <name type="scientific">Gonapodya prolifera (strain JEL478)</name>
    <name type="common">Monoblepharis prolifera</name>
    <dbReference type="NCBI Taxonomy" id="1344416"/>
    <lineage>
        <taxon>Eukaryota</taxon>
        <taxon>Fungi</taxon>
        <taxon>Fungi incertae sedis</taxon>
        <taxon>Chytridiomycota</taxon>
        <taxon>Chytridiomycota incertae sedis</taxon>
        <taxon>Monoblepharidomycetes</taxon>
        <taxon>Monoblepharidales</taxon>
        <taxon>Gonapodyaceae</taxon>
        <taxon>Gonapodya</taxon>
    </lineage>
</organism>
<dbReference type="Proteomes" id="UP000070544">
    <property type="component" value="Unassembled WGS sequence"/>
</dbReference>
<name>A0A138ZXH1_GONPJ</name>
<protein>
    <submittedName>
        <fullName evidence="2">Acyl-CoA N-acyltransferase</fullName>
    </submittedName>
</protein>